<dbReference type="InterPro" id="IPR036237">
    <property type="entry name" value="Xyl_isomerase-like_sf"/>
</dbReference>
<comment type="caution">
    <text evidence="2">The sequence shown here is derived from an EMBL/GenBank/DDBJ whole genome shotgun (WGS) entry which is preliminary data.</text>
</comment>
<keyword evidence="2" id="KW-0560">Oxidoreductase</keyword>
<organism evidence="2 3">
    <name type="scientific">Erwinia mallotivora</name>
    <dbReference type="NCBI Taxonomy" id="69222"/>
    <lineage>
        <taxon>Bacteria</taxon>
        <taxon>Pseudomonadati</taxon>
        <taxon>Pseudomonadota</taxon>
        <taxon>Gammaproteobacteria</taxon>
        <taxon>Enterobacterales</taxon>
        <taxon>Erwiniaceae</taxon>
        <taxon>Erwinia</taxon>
    </lineage>
</organism>
<dbReference type="SUPFAM" id="SSF51658">
    <property type="entry name" value="Xylose isomerase-like"/>
    <property type="match status" value="1"/>
</dbReference>
<name>A0A014PYT9_9GAMM</name>
<sequence>MRFAHNPLFINTVILGGTPEEKIEAAAQAGFSQIELWRQDVEKAGGGVPGIIDLVSAKNLAFTDYQVLLDFDGAPDAVRQRKCDEALVMLDTAVALGATTLLTPASTADNCLAGREEEDIRWLVDEAGRRGLRVAFEAMAWSTHINNTAAAWQLVQRIDQPNLGLVVDAFHIFARRRSVADLAGIPMDKIFLVQLSDLAALPDEHALVDIARHKRLLPGEGCFPLNTLLDYLAEGGYNGPLGLEVFNDQLHQRAAHDVAIEAMSALKRCCGI</sequence>
<dbReference type="PANTHER" id="PTHR12110">
    <property type="entry name" value="HYDROXYPYRUVATE ISOMERASE"/>
    <property type="match status" value="1"/>
</dbReference>
<dbReference type="EMBL" id="JFHN01000036">
    <property type="protein sequence ID" value="EXU76152.1"/>
    <property type="molecule type" value="Genomic_DNA"/>
</dbReference>
<gene>
    <name evidence="2" type="ORF">BG55_07265</name>
</gene>
<dbReference type="Proteomes" id="UP000019918">
    <property type="component" value="Unassembled WGS sequence"/>
</dbReference>
<keyword evidence="2" id="KW-0670">Pyruvate</keyword>
<keyword evidence="3" id="KW-1185">Reference proteome</keyword>
<dbReference type="RefSeq" id="WP_034935851.1">
    <property type="nucleotide sequence ID" value="NZ_JFHN01000036.1"/>
</dbReference>
<dbReference type="AlphaFoldDB" id="A0A014PYT9"/>
<reference evidence="2 3" key="1">
    <citation type="submission" date="2014-02" db="EMBL/GenBank/DDBJ databases">
        <title>Draft genome of Erwinia mallotivora strain BT-MARDI, a papaya dieback pathogen.</title>
        <authorList>
            <person name="Redzuan R."/>
            <person name="Abu Bakar N."/>
            <person name="Badrun R."/>
            <person name="Mohd Raih M.F."/>
            <person name="Rozano L."/>
            <person name="Mat Amin N."/>
        </authorList>
    </citation>
    <scope>NUCLEOTIDE SEQUENCE [LARGE SCALE GENOMIC DNA]</scope>
    <source>
        <strain evidence="2 3">BT-MARDI</strain>
    </source>
</reference>
<dbReference type="GO" id="GO:0051213">
    <property type="term" value="F:dioxygenase activity"/>
    <property type="evidence" value="ECO:0007669"/>
    <property type="project" value="UniProtKB-KW"/>
</dbReference>
<dbReference type="Gene3D" id="3.20.20.150">
    <property type="entry name" value="Divalent-metal-dependent TIM barrel enzymes"/>
    <property type="match status" value="1"/>
</dbReference>
<evidence type="ECO:0000313" key="3">
    <source>
        <dbReference type="Proteomes" id="UP000019918"/>
    </source>
</evidence>
<dbReference type="STRING" id="69222.BG55_07265"/>
<feature type="domain" description="Xylose isomerase-like TIM barrel" evidence="1">
    <location>
        <begin position="23"/>
        <end position="269"/>
    </location>
</feature>
<accession>A0A014PYT9</accession>
<proteinExistence type="predicted"/>
<dbReference type="PANTHER" id="PTHR12110:SF21">
    <property type="entry name" value="XYLOSE ISOMERASE-LIKE TIM BARREL DOMAIN-CONTAINING PROTEIN"/>
    <property type="match status" value="1"/>
</dbReference>
<evidence type="ECO:0000259" key="1">
    <source>
        <dbReference type="Pfam" id="PF01261"/>
    </source>
</evidence>
<protein>
    <submittedName>
        <fullName evidence="2">4-hydroxyphenylpyruvate dioxygenase</fullName>
    </submittedName>
</protein>
<dbReference type="InterPro" id="IPR013022">
    <property type="entry name" value="Xyl_isomerase-like_TIM-brl"/>
</dbReference>
<dbReference type="InterPro" id="IPR050312">
    <property type="entry name" value="IolE/XylAMocC-like"/>
</dbReference>
<dbReference type="OrthoDB" id="9780241at2"/>
<dbReference type="PATRIC" id="fig|69222.5.peg.1493"/>
<keyword evidence="2" id="KW-0223">Dioxygenase</keyword>
<dbReference type="Pfam" id="PF01261">
    <property type="entry name" value="AP_endonuc_2"/>
    <property type="match status" value="1"/>
</dbReference>
<evidence type="ECO:0000313" key="2">
    <source>
        <dbReference type="EMBL" id="EXU76152.1"/>
    </source>
</evidence>